<evidence type="ECO:0000313" key="2">
    <source>
        <dbReference type="EMBL" id="QAT60422.1"/>
    </source>
</evidence>
<dbReference type="RefSeq" id="WP_114218946.1">
    <property type="nucleotide sequence ID" value="NZ_CP035282.1"/>
</dbReference>
<dbReference type="OrthoDB" id="1912982at2"/>
<proteinExistence type="predicted"/>
<feature type="chain" id="PRO_5019016954" evidence="1">
    <location>
        <begin position="29"/>
        <end position="93"/>
    </location>
</feature>
<accession>A0A410Q8W4</accession>
<sequence length="93" mass="10764">MKKSKRKISVCIISIYIGSILLSKDVSASGPYLAETKPLPVNAVQITENVQSDHLITPFSDVIGWRYKKVNEKLYRRLYNYSKEKWIGEWEPC</sequence>
<feature type="signal peptide" evidence="1">
    <location>
        <begin position="1"/>
        <end position="28"/>
    </location>
</feature>
<name>A0A410Q8W4_9FIRM</name>
<dbReference type="KEGG" id="spoa:EQM13_01955"/>
<organism evidence="2 3">
    <name type="scientific">Acidilutibacter cellobiosedens</name>
    <dbReference type="NCBI Taxonomy" id="2507161"/>
    <lineage>
        <taxon>Bacteria</taxon>
        <taxon>Bacillati</taxon>
        <taxon>Bacillota</taxon>
        <taxon>Tissierellia</taxon>
        <taxon>Tissierellales</taxon>
        <taxon>Acidilutibacteraceae</taxon>
        <taxon>Acidilutibacter</taxon>
    </lineage>
</organism>
<evidence type="ECO:0000313" key="3">
    <source>
        <dbReference type="Proteomes" id="UP000287969"/>
    </source>
</evidence>
<dbReference type="EMBL" id="CP035282">
    <property type="protein sequence ID" value="QAT60422.1"/>
    <property type="molecule type" value="Genomic_DNA"/>
</dbReference>
<reference evidence="3" key="1">
    <citation type="submission" date="2019-01" db="EMBL/GenBank/DDBJ databases">
        <title>Draft genomes of a novel of Sporanaerobacter strains.</title>
        <authorList>
            <person name="Ma S."/>
        </authorList>
    </citation>
    <scope>NUCLEOTIDE SEQUENCE [LARGE SCALE GENOMIC DNA]</scope>
    <source>
        <strain evidence="3">NJN-17</strain>
    </source>
</reference>
<evidence type="ECO:0000256" key="1">
    <source>
        <dbReference type="SAM" id="SignalP"/>
    </source>
</evidence>
<protein>
    <submittedName>
        <fullName evidence="2">Uncharacterized protein</fullName>
    </submittedName>
</protein>
<keyword evidence="3" id="KW-1185">Reference proteome</keyword>
<keyword evidence="1" id="KW-0732">Signal</keyword>
<dbReference type="AlphaFoldDB" id="A0A410Q8W4"/>
<gene>
    <name evidence="2" type="ORF">EQM13_01955</name>
</gene>
<dbReference type="Proteomes" id="UP000287969">
    <property type="component" value="Chromosome"/>
</dbReference>